<dbReference type="EMBL" id="NESQ01000051">
    <property type="protein sequence ID" value="PUU81094.1"/>
    <property type="molecule type" value="Genomic_DNA"/>
</dbReference>
<proteinExistence type="predicted"/>
<dbReference type="AlphaFoldDB" id="A0A2T7A042"/>
<sequence>MDESYVSSDHSGYVRLPSPVNGGLDPNVLPLRNRGSLGEHQPIPIPSSLLQALEAKVTEKETHIRKLILDKDELSKKINDLEGRVDALEGDKLSLERQVKDTNCVKEIPKTHPLEEEEQTQSIEEEILGFRRQLDEENEHFNGVEMEKLSLQKRIAELEETRADQEKSKEDLESRIKLMQTLEKEICLFESRLADLEAARNEIASKDLQPHLHSRSVEEQLRIVNAQHWASTATMNRIQQTIFNTKLATWKVTNEMKSLKNGLDKATQESKASRIRMAQLSRATAEKIAKWAPLRHADDIKSRRQIAAFDNLLSEIDYTAMIREVHQEIIGS</sequence>
<dbReference type="OrthoDB" id="5416307at2759"/>
<name>A0A2T7A042_TUBBO</name>
<dbReference type="Proteomes" id="UP000244722">
    <property type="component" value="Unassembled WGS sequence"/>
</dbReference>
<accession>A0A2T7A042</accession>
<gene>
    <name evidence="2" type="ORF">B9Z19DRAFT_1122621</name>
</gene>
<dbReference type="SUPFAM" id="SSF57997">
    <property type="entry name" value="Tropomyosin"/>
    <property type="match status" value="1"/>
</dbReference>
<evidence type="ECO:0000313" key="3">
    <source>
        <dbReference type="Proteomes" id="UP000244722"/>
    </source>
</evidence>
<organism evidence="2 3">
    <name type="scientific">Tuber borchii</name>
    <name type="common">White truffle</name>
    <dbReference type="NCBI Taxonomy" id="42251"/>
    <lineage>
        <taxon>Eukaryota</taxon>
        <taxon>Fungi</taxon>
        <taxon>Dikarya</taxon>
        <taxon>Ascomycota</taxon>
        <taxon>Pezizomycotina</taxon>
        <taxon>Pezizomycetes</taxon>
        <taxon>Pezizales</taxon>
        <taxon>Tuberaceae</taxon>
        <taxon>Tuber</taxon>
    </lineage>
</organism>
<evidence type="ECO:0000313" key="2">
    <source>
        <dbReference type="EMBL" id="PUU81094.1"/>
    </source>
</evidence>
<feature type="coiled-coil region" evidence="1">
    <location>
        <begin position="50"/>
        <end position="98"/>
    </location>
</feature>
<reference evidence="2 3" key="1">
    <citation type="submission" date="2017-04" db="EMBL/GenBank/DDBJ databases">
        <title>Draft genome sequence of Tuber borchii Vittad., a whitish edible truffle.</title>
        <authorList>
            <consortium name="DOE Joint Genome Institute"/>
            <person name="Murat C."/>
            <person name="Kuo A."/>
            <person name="Barry K.W."/>
            <person name="Clum A."/>
            <person name="Dockter R.B."/>
            <person name="Fauchery L."/>
            <person name="Iotti M."/>
            <person name="Kohler A."/>
            <person name="Labutti K."/>
            <person name="Lindquist E.A."/>
            <person name="Lipzen A."/>
            <person name="Ohm R.A."/>
            <person name="Wang M."/>
            <person name="Grigoriev I.V."/>
            <person name="Zambonelli A."/>
            <person name="Martin F.M."/>
        </authorList>
    </citation>
    <scope>NUCLEOTIDE SEQUENCE [LARGE SCALE GENOMIC DNA]</scope>
    <source>
        <strain evidence="2 3">Tbo3840</strain>
    </source>
</reference>
<comment type="caution">
    <text evidence="2">The sequence shown here is derived from an EMBL/GenBank/DDBJ whole genome shotgun (WGS) entry which is preliminary data.</text>
</comment>
<keyword evidence="1" id="KW-0175">Coiled coil</keyword>
<evidence type="ECO:0000256" key="1">
    <source>
        <dbReference type="SAM" id="Coils"/>
    </source>
</evidence>
<protein>
    <submittedName>
        <fullName evidence="2">Uncharacterized protein</fullName>
    </submittedName>
</protein>
<dbReference type="Gene3D" id="1.20.5.300">
    <property type="match status" value="1"/>
</dbReference>
<dbReference type="STRING" id="42251.A0A2T7A042"/>
<feature type="coiled-coil region" evidence="1">
    <location>
        <begin position="141"/>
        <end position="182"/>
    </location>
</feature>
<keyword evidence="3" id="KW-1185">Reference proteome</keyword>